<keyword evidence="2" id="KW-1185">Reference proteome</keyword>
<name>A0A2V5IWY1_9EURO</name>
<evidence type="ECO:0000313" key="1">
    <source>
        <dbReference type="EMBL" id="PYI28717.1"/>
    </source>
</evidence>
<accession>A0A2V5IWY1</accession>
<organism evidence="1 2">
    <name type="scientific">Aspergillus indologenus CBS 114.80</name>
    <dbReference type="NCBI Taxonomy" id="1450541"/>
    <lineage>
        <taxon>Eukaryota</taxon>
        <taxon>Fungi</taxon>
        <taxon>Dikarya</taxon>
        <taxon>Ascomycota</taxon>
        <taxon>Pezizomycotina</taxon>
        <taxon>Eurotiomycetes</taxon>
        <taxon>Eurotiomycetidae</taxon>
        <taxon>Eurotiales</taxon>
        <taxon>Aspergillaceae</taxon>
        <taxon>Aspergillus</taxon>
        <taxon>Aspergillus subgen. Circumdati</taxon>
    </lineage>
</organism>
<sequence length="152" mass="17257">MDHTPQDNSGPDGVNCCWAFEPGGGGARVRHEMLKRRQWLTFQARCLAPITYKTLSARHCDSSRSSNHTGFFWNLQDWNCCVDAPPVYSAHIHTHTHMLKWYDQLPSYPLVAVLALSPTPPSPSTDAFLWFGQKVHTLSLIHLVSRLRESWG</sequence>
<dbReference type="EMBL" id="KZ825543">
    <property type="protein sequence ID" value="PYI28717.1"/>
    <property type="molecule type" value="Genomic_DNA"/>
</dbReference>
<dbReference type="Proteomes" id="UP000248817">
    <property type="component" value="Unassembled WGS sequence"/>
</dbReference>
<gene>
    <name evidence="1" type="ORF">BP00DRAFT_255386</name>
</gene>
<evidence type="ECO:0000313" key="2">
    <source>
        <dbReference type="Proteomes" id="UP000248817"/>
    </source>
</evidence>
<dbReference type="AlphaFoldDB" id="A0A2V5IWY1"/>
<reference evidence="1 2" key="1">
    <citation type="submission" date="2018-02" db="EMBL/GenBank/DDBJ databases">
        <title>The genomes of Aspergillus section Nigri reveals drivers in fungal speciation.</title>
        <authorList>
            <consortium name="DOE Joint Genome Institute"/>
            <person name="Vesth T.C."/>
            <person name="Nybo J."/>
            <person name="Theobald S."/>
            <person name="Brandl J."/>
            <person name="Frisvad J.C."/>
            <person name="Nielsen K.F."/>
            <person name="Lyhne E.K."/>
            <person name="Kogle M.E."/>
            <person name="Kuo A."/>
            <person name="Riley R."/>
            <person name="Clum A."/>
            <person name="Nolan M."/>
            <person name="Lipzen A."/>
            <person name="Salamov A."/>
            <person name="Henrissat B."/>
            <person name="Wiebenga A."/>
            <person name="De vries R.P."/>
            <person name="Grigoriev I.V."/>
            <person name="Mortensen U.H."/>
            <person name="Andersen M.R."/>
            <person name="Baker S.E."/>
        </authorList>
    </citation>
    <scope>NUCLEOTIDE SEQUENCE [LARGE SCALE GENOMIC DNA]</scope>
    <source>
        <strain evidence="1 2">CBS 114.80</strain>
    </source>
</reference>
<proteinExistence type="predicted"/>
<protein>
    <submittedName>
        <fullName evidence="1">Uncharacterized protein</fullName>
    </submittedName>
</protein>